<name>A0ABX9UHY0_9CORY</name>
<dbReference type="PROSITE" id="PS50850">
    <property type="entry name" value="MFS"/>
    <property type="match status" value="1"/>
</dbReference>
<evidence type="ECO:0000259" key="9">
    <source>
        <dbReference type="PROSITE" id="PS50850"/>
    </source>
</evidence>
<dbReference type="InterPro" id="IPR036259">
    <property type="entry name" value="MFS_trans_sf"/>
</dbReference>
<accession>A0ABX9UHY0</accession>
<feature type="transmembrane region" description="Helical" evidence="8">
    <location>
        <begin position="63"/>
        <end position="81"/>
    </location>
</feature>
<dbReference type="CDD" id="cd17324">
    <property type="entry name" value="MFS_NepI_like"/>
    <property type="match status" value="1"/>
</dbReference>
<feature type="transmembrane region" description="Helical" evidence="8">
    <location>
        <begin position="33"/>
        <end position="51"/>
    </location>
</feature>
<feature type="transmembrane region" description="Helical" evidence="8">
    <location>
        <begin position="201"/>
        <end position="221"/>
    </location>
</feature>
<feature type="transmembrane region" description="Helical" evidence="8">
    <location>
        <begin position="325"/>
        <end position="345"/>
    </location>
</feature>
<protein>
    <submittedName>
        <fullName evidence="10">MFS transporter</fullName>
    </submittedName>
</protein>
<keyword evidence="3" id="KW-0813">Transport</keyword>
<evidence type="ECO:0000256" key="1">
    <source>
        <dbReference type="ARBA" id="ARBA00004651"/>
    </source>
</evidence>
<proteinExistence type="inferred from homology"/>
<evidence type="ECO:0000256" key="2">
    <source>
        <dbReference type="ARBA" id="ARBA00008335"/>
    </source>
</evidence>
<evidence type="ECO:0000313" key="11">
    <source>
        <dbReference type="Proteomes" id="UP000266886"/>
    </source>
</evidence>
<evidence type="ECO:0000256" key="6">
    <source>
        <dbReference type="ARBA" id="ARBA00022989"/>
    </source>
</evidence>
<feature type="domain" description="Major facilitator superfamily (MFS) profile" evidence="9">
    <location>
        <begin position="1"/>
        <end position="377"/>
    </location>
</feature>
<keyword evidence="5 8" id="KW-0812">Transmembrane</keyword>
<feature type="transmembrane region" description="Helical" evidence="8">
    <location>
        <begin position="149"/>
        <end position="171"/>
    </location>
</feature>
<evidence type="ECO:0000256" key="7">
    <source>
        <dbReference type="ARBA" id="ARBA00023136"/>
    </source>
</evidence>
<dbReference type="EMBL" id="RDRE01000017">
    <property type="protein sequence ID" value="RMD18446.1"/>
    <property type="molecule type" value="Genomic_DNA"/>
</dbReference>
<dbReference type="InterPro" id="IPR020846">
    <property type="entry name" value="MFS_dom"/>
</dbReference>
<sequence length="379" mass="39127">MLLVGLAIFSSLYATQALLPTLTREMGIDPSTAALTVSAATGALAVCVVPASILSEKFGRGRVLVISALAATALGLTLPLAQSIEQLVVLRSLQGALLAGTPAVAMAWLSEELDERDLAGAMGLYIAGTSVGGLTGRLIPAFMLEVTGWRWALATSAAVSLALAVATAILLPEQRNFRPKASIRPGAEVRAVAGHLRNPRLVGLVATAFIAMGVFVSMYNFFGFRAINDFGLAPSLAGLTYVMYLSGTWSSARAGSFVSHFGRGRVVLAAAVLMLTGALIGSSGNLIVTLVGLLLFTASFFALHSTASGWVGLIAEKDRAEASSLYVFCYYMGSSLLGAATGQAFEALPWAGFVAVLAALLGALIAIAVALAVAEKRSE</sequence>
<dbReference type="InterPro" id="IPR011701">
    <property type="entry name" value="MFS"/>
</dbReference>
<dbReference type="PANTHER" id="PTHR43271">
    <property type="entry name" value="BLL2771 PROTEIN"/>
    <property type="match status" value="1"/>
</dbReference>
<evidence type="ECO:0000256" key="3">
    <source>
        <dbReference type="ARBA" id="ARBA00022448"/>
    </source>
</evidence>
<gene>
    <name evidence="10" type="ORF">EAW56_09270</name>
</gene>
<comment type="similarity">
    <text evidence="2">Belongs to the major facilitator superfamily.</text>
</comment>
<keyword evidence="4" id="KW-1003">Cell membrane</keyword>
<evidence type="ECO:0000256" key="8">
    <source>
        <dbReference type="SAM" id="Phobius"/>
    </source>
</evidence>
<evidence type="ECO:0000256" key="5">
    <source>
        <dbReference type="ARBA" id="ARBA00022692"/>
    </source>
</evidence>
<dbReference type="Gene3D" id="1.20.1250.20">
    <property type="entry name" value="MFS general substrate transporter like domains"/>
    <property type="match status" value="1"/>
</dbReference>
<evidence type="ECO:0000313" key="10">
    <source>
        <dbReference type="EMBL" id="RMD18446.1"/>
    </source>
</evidence>
<dbReference type="Pfam" id="PF07690">
    <property type="entry name" value="MFS_1"/>
    <property type="match status" value="1"/>
</dbReference>
<dbReference type="PANTHER" id="PTHR43271:SF1">
    <property type="entry name" value="INNER MEMBRANE TRANSPORT PROTEIN YNFM"/>
    <property type="match status" value="1"/>
</dbReference>
<comment type="subcellular location">
    <subcellularLocation>
        <location evidence="1">Cell membrane</location>
        <topology evidence="1">Multi-pass membrane protein</topology>
    </subcellularLocation>
</comment>
<feature type="transmembrane region" description="Helical" evidence="8">
    <location>
        <begin position="351"/>
        <end position="374"/>
    </location>
</feature>
<comment type="caution">
    <text evidence="10">The sequence shown here is derived from an EMBL/GenBank/DDBJ whole genome shotgun (WGS) entry which is preliminary data.</text>
</comment>
<feature type="transmembrane region" description="Helical" evidence="8">
    <location>
        <begin position="93"/>
        <end position="110"/>
    </location>
</feature>
<organism evidence="10 11">
    <name type="scientific">Corynebacterium gottingense</name>
    <dbReference type="NCBI Taxonomy" id="2041036"/>
    <lineage>
        <taxon>Bacteria</taxon>
        <taxon>Bacillati</taxon>
        <taxon>Actinomycetota</taxon>
        <taxon>Actinomycetes</taxon>
        <taxon>Mycobacteriales</taxon>
        <taxon>Corynebacteriaceae</taxon>
        <taxon>Corynebacterium</taxon>
    </lineage>
</organism>
<feature type="transmembrane region" description="Helical" evidence="8">
    <location>
        <begin position="122"/>
        <end position="143"/>
    </location>
</feature>
<feature type="transmembrane region" description="Helical" evidence="8">
    <location>
        <begin position="293"/>
        <end position="313"/>
    </location>
</feature>
<dbReference type="Proteomes" id="UP000266886">
    <property type="component" value="Unassembled WGS sequence"/>
</dbReference>
<keyword evidence="11" id="KW-1185">Reference proteome</keyword>
<reference evidence="10 11" key="1">
    <citation type="submission" date="2018-10" db="EMBL/GenBank/DDBJ databases">
        <title>Whole genome sequence of Corynebacterium gottingense DSM 130494T.</title>
        <authorList>
            <person name="Bernier A.-M."/>
            <person name="Bernard K."/>
        </authorList>
    </citation>
    <scope>NUCLEOTIDE SEQUENCE [LARGE SCALE GENOMIC DNA]</scope>
    <source>
        <strain evidence="10 11">DSM 103494</strain>
    </source>
</reference>
<evidence type="ECO:0000256" key="4">
    <source>
        <dbReference type="ARBA" id="ARBA00022475"/>
    </source>
</evidence>
<dbReference type="SUPFAM" id="SSF103473">
    <property type="entry name" value="MFS general substrate transporter"/>
    <property type="match status" value="1"/>
</dbReference>
<keyword evidence="6 8" id="KW-1133">Transmembrane helix</keyword>
<feature type="transmembrane region" description="Helical" evidence="8">
    <location>
        <begin position="266"/>
        <end position="287"/>
    </location>
</feature>
<keyword evidence="7 8" id="KW-0472">Membrane</keyword>